<protein>
    <recommendedName>
        <fullName evidence="3">Ubiquitin-like protease family profile domain-containing protein</fullName>
    </recommendedName>
</protein>
<evidence type="ECO:0008006" key="3">
    <source>
        <dbReference type="Google" id="ProtNLM"/>
    </source>
</evidence>
<sequence length="179" mass="20763">MCMTSETEQKECSNLKVIEELTEPIRRQISALFSHIFENNAVQVAVARSYDRQTDTWSCGYRSIACMVDLARQRNPCETDYCMKSIFDFFQKVISEPNIEWDVFESANFGQHRPLADNNVTFVRLYPDLAFEEVPCHTPELSQDFHEPQLEFHNIKICSPNPTVITNTEADTRSEQSIR</sequence>
<dbReference type="OrthoDB" id="5825090at2759"/>
<accession>A0A016S8X1</accession>
<name>A0A016S8X1_9BILA</name>
<keyword evidence="2" id="KW-1185">Reference proteome</keyword>
<reference evidence="2" key="1">
    <citation type="journal article" date="2015" name="Nat. Genet.">
        <title>The genome and transcriptome of the zoonotic hookworm Ancylostoma ceylanicum identify infection-specific gene families.</title>
        <authorList>
            <person name="Schwarz E.M."/>
            <person name="Hu Y."/>
            <person name="Antoshechkin I."/>
            <person name="Miller M.M."/>
            <person name="Sternberg P.W."/>
            <person name="Aroian R.V."/>
        </authorList>
    </citation>
    <scope>NUCLEOTIDE SEQUENCE</scope>
    <source>
        <strain evidence="2">HY135</strain>
    </source>
</reference>
<comment type="caution">
    <text evidence="1">The sequence shown here is derived from an EMBL/GenBank/DDBJ whole genome shotgun (WGS) entry which is preliminary data.</text>
</comment>
<dbReference type="EMBL" id="JARK01001608">
    <property type="protein sequence ID" value="EYB86812.1"/>
    <property type="molecule type" value="Genomic_DNA"/>
</dbReference>
<gene>
    <name evidence="1" type="primary">Acey_s0272.g913</name>
    <name evidence="1" type="ORF">Y032_0272g913</name>
</gene>
<dbReference type="Proteomes" id="UP000024635">
    <property type="component" value="Unassembled WGS sequence"/>
</dbReference>
<proteinExistence type="predicted"/>
<dbReference type="AlphaFoldDB" id="A0A016S8X1"/>
<organism evidence="1 2">
    <name type="scientific">Ancylostoma ceylanicum</name>
    <dbReference type="NCBI Taxonomy" id="53326"/>
    <lineage>
        <taxon>Eukaryota</taxon>
        <taxon>Metazoa</taxon>
        <taxon>Ecdysozoa</taxon>
        <taxon>Nematoda</taxon>
        <taxon>Chromadorea</taxon>
        <taxon>Rhabditida</taxon>
        <taxon>Rhabditina</taxon>
        <taxon>Rhabditomorpha</taxon>
        <taxon>Strongyloidea</taxon>
        <taxon>Ancylostomatidae</taxon>
        <taxon>Ancylostomatinae</taxon>
        <taxon>Ancylostoma</taxon>
    </lineage>
</organism>
<evidence type="ECO:0000313" key="2">
    <source>
        <dbReference type="Proteomes" id="UP000024635"/>
    </source>
</evidence>
<evidence type="ECO:0000313" key="1">
    <source>
        <dbReference type="EMBL" id="EYB86812.1"/>
    </source>
</evidence>